<dbReference type="PROSITE" id="PS50011">
    <property type="entry name" value="PROTEIN_KINASE_DOM"/>
    <property type="match status" value="1"/>
</dbReference>
<dbReference type="EMBL" id="JACMSC010000005">
    <property type="protein sequence ID" value="KAG6522831.1"/>
    <property type="molecule type" value="Genomic_DNA"/>
</dbReference>
<evidence type="ECO:0000256" key="10">
    <source>
        <dbReference type="ARBA" id="ARBA00023136"/>
    </source>
</evidence>
<dbReference type="Pfam" id="PF13947">
    <property type="entry name" value="GUB_WAK_bind"/>
    <property type="match status" value="1"/>
</dbReference>
<evidence type="ECO:0000256" key="6">
    <source>
        <dbReference type="ARBA" id="ARBA00022741"/>
    </source>
</evidence>
<comment type="subcellular location">
    <subcellularLocation>
        <location evidence="1">Membrane</location>
        <topology evidence="1">Single-pass type I membrane protein</topology>
    </subcellularLocation>
</comment>
<dbReference type="AlphaFoldDB" id="A0A8J5HYL6"/>
<dbReference type="GO" id="GO:0005524">
    <property type="term" value="F:ATP binding"/>
    <property type="evidence" value="ECO:0007669"/>
    <property type="project" value="UniProtKB-KW"/>
</dbReference>
<organism evidence="15 16">
    <name type="scientific">Zingiber officinale</name>
    <name type="common">Ginger</name>
    <name type="synonym">Amomum zingiber</name>
    <dbReference type="NCBI Taxonomy" id="94328"/>
    <lineage>
        <taxon>Eukaryota</taxon>
        <taxon>Viridiplantae</taxon>
        <taxon>Streptophyta</taxon>
        <taxon>Embryophyta</taxon>
        <taxon>Tracheophyta</taxon>
        <taxon>Spermatophyta</taxon>
        <taxon>Magnoliopsida</taxon>
        <taxon>Liliopsida</taxon>
        <taxon>Zingiberales</taxon>
        <taxon>Zingiberaceae</taxon>
        <taxon>Zingiber</taxon>
    </lineage>
</organism>
<feature type="domain" description="Protein kinase" evidence="14">
    <location>
        <begin position="285"/>
        <end position="573"/>
    </location>
</feature>
<dbReference type="Gene3D" id="1.10.510.10">
    <property type="entry name" value="Transferase(Phosphotransferase) domain 1"/>
    <property type="match status" value="1"/>
</dbReference>
<dbReference type="InterPro" id="IPR025287">
    <property type="entry name" value="WAK_GUB"/>
</dbReference>
<evidence type="ECO:0000313" key="15">
    <source>
        <dbReference type="EMBL" id="KAG6522831.1"/>
    </source>
</evidence>
<keyword evidence="7" id="KW-0418">Kinase</keyword>
<evidence type="ECO:0000256" key="3">
    <source>
        <dbReference type="ARBA" id="ARBA00022679"/>
    </source>
</evidence>
<evidence type="ECO:0000256" key="12">
    <source>
        <dbReference type="SAM" id="Phobius"/>
    </source>
</evidence>
<keyword evidence="10 12" id="KW-0472">Membrane</keyword>
<evidence type="ECO:0000256" key="8">
    <source>
        <dbReference type="ARBA" id="ARBA00022840"/>
    </source>
</evidence>
<keyword evidence="9 12" id="KW-1133">Transmembrane helix</keyword>
<dbReference type="InterPro" id="IPR011009">
    <property type="entry name" value="Kinase-like_dom_sf"/>
</dbReference>
<keyword evidence="5 13" id="KW-0732">Signal</keyword>
<dbReference type="Pfam" id="PF00069">
    <property type="entry name" value="Pkinase"/>
    <property type="match status" value="1"/>
</dbReference>
<accession>A0A8J5HYL6</accession>
<proteinExistence type="predicted"/>
<dbReference type="GO" id="GO:0004674">
    <property type="term" value="F:protein serine/threonine kinase activity"/>
    <property type="evidence" value="ECO:0007669"/>
    <property type="project" value="UniProtKB-KW"/>
</dbReference>
<dbReference type="InterPro" id="IPR008271">
    <property type="entry name" value="Ser/Thr_kinase_AS"/>
</dbReference>
<evidence type="ECO:0000256" key="5">
    <source>
        <dbReference type="ARBA" id="ARBA00022729"/>
    </source>
</evidence>
<dbReference type="SMART" id="SM00220">
    <property type="entry name" value="S_TKc"/>
    <property type="match status" value="1"/>
</dbReference>
<dbReference type="Pfam" id="PF14380">
    <property type="entry name" value="WAK_assoc"/>
    <property type="match status" value="1"/>
</dbReference>
<keyword evidence="16" id="KW-1185">Reference proteome</keyword>
<sequence length="574" mass="64029">MPGAAVSFPLLAFLVLSCLLALFPIPSSGDYSCPSSPSSSCSNVTVSYPFWLPDEPDQIMNSYCGYQSFMLSCQSHIPILRLGDDSYRVLDINYADRSISLVDEDTYSRALDDYCFRVWRNVSLGPNTRLAYTNADANLTFFFNCNDNDSRWSDNQIRCLQHDGAKGNRSYIFSEISNENSLPRNCAEVVVSPALQSSVSDSSATLLAVKYAEILKNGFELYWTGDNAGTDCAYCERAGVIVGVVIACLFLIYLVKDQAIQAFILQYESTIPKRYNYTEIKRMTKCFGDKLGEGGCGSVFKGSLRDGRFVAVKILSETKGNGEEFINEVASISTTSHVNIVALLGFCLEGSKRALVYEFMSNGSLDKFIFNKNLNMEDSQLSWEKLQDIAIGIARGLEYLHRGCKTRIVHFDIKPHNILLDKNFCPKISDFGLARMCLRKGSIISTIAMRGTPGYIAPELFSRSFGTISSKSDVYSYGMMVLEMVGGRKNFNASLDTSSQKYFPHWVYDNLDEYCNLKISGMSSETEEIARKMIVVGLWCIQTKPENRPSIGMVVGMLEGDIRALQMPPKPELY</sequence>
<evidence type="ECO:0000256" key="7">
    <source>
        <dbReference type="ARBA" id="ARBA00022777"/>
    </source>
</evidence>
<evidence type="ECO:0000256" key="1">
    <source>
        <dbReference type="ARBA" id="ARBA00004479"/>
    </source>
</evidence>
<protein>
    <recommendedName>
        <fullName evidence="14">Protein kinase domain-containing protein</fullName>
    </recommendedName>
</protein>
<name>A0A8J5HYL6_ZINOF</name>
<dbReference type="InterPro" id="IPR045874">
    <property type="entry name" value="LRK10/LRL21-25-like"/>
</dbReference>
<comment type="caution">
    <text evidence="15">The sequence shown here is derived from an EMBL/GenBank/DDBJ whole genome shotgun (WGS) entry which is preliminary data.</text>
</comment>
<keyword evidence="8" id="KW-0067">ATP-binding</keyword>
<dbReference type="InterPro" id="IPR032872">
    <property type="entry name" value="WAK_assoc_C"/>
</dbReference>
<dbReference type="FunFam" id="3.30.200.20:FF:000178">
    <property type="entry name" value="serine/threonine-protein kinase PBS1-like"/>
    <property type="match status" value="1"/>
</dbReference>
<feature type="transmembrane region" description="Helical" evidence="12">
    <location>
        <begin position="238"/>
        <end position="255"/>
    </location>
</feature>
<evidence type="ECO:0000259" key="14">
    <source>
        <dbReference type="PROSITE" id="PS50011"/>
    </source>
</evidence>
<dbReference type="SUPFAM" id="SSF56112">
    <property type="entry name" value="Protein kinase-like (PK-like)"/>
    <property type="match status" value="1"/>
</dbReference>
<keyword evidence="2" id="KW-0723">Serine/threonine-protein kinase</keyword>
<evidence type="ECO:0000256" key="4">
    <source>
        <dbReference type="ARBA" id="ARBA00022692"/>
    </source>
</evidence>
<keyword evidence="4 12" id="KW-0812">Transmembrane</keyword>
<feature type="signal peptide" evidence="13">
    <location>
        <begin position="1"/>
        <end position="29"/>
    </location>
</feature>
<dbReference type="PANTHER" id="PTHR27009">
    <property type="entry name" value="RUST RESISTANCE KINASE LR10-RELATED"/>
    <property type="match status" value="1"/>
</dbReference>
<gene>
    <name evidence="15" type="ORF">ZIOFF_019986</name>
</gene>
<feature type="chain" id="PRO_5035203421" description="Protein kinase domain-containing protein" evidence="13">
    <location>
        <begin position="30"/>
        <end position="574"/>
    </location>
</feature>
<dbReference type="FunFam" id="1.10.510.10:FF:000590">
    <property type="entry name" value="PR5-like receptor kinase"/>
    <property type="match status" value="1"/>
</dbReference>
<dbReference type="PROSITE" id="PS00108">
    <property type="entry name" value="PROTEIN_KINASE_ST"/>
    <property type="match status" value="1"/>
</dbReference>
<evidence type="ECO:0000256" key="11">
    <source>
        <dbReference type="ARBA" id="ARBA00023180"/>
    </source>
</evidence>
<keyword evidence="3" id="KW-0808">Transferase</keyword>
<keyword evidence="11" id="KW-0325">Glycoprotein</keyword>
<dbReference type="Proteomes" id="UP000734854">
    <property type="component" value="Unassembled WGS sequence"/>
</dbReference>
<dbReference type="GO" id="GO:0016020">
    <property type="term" value="C:membrane"/>
    <property type="evidence" value="ECO:0007669"/>
    <property type="project" value="UniProtKB-SubCell"/>
</dbReference>
<evidence type="ECO:0000256" key="2">
    <source>
        <dbReference type="ARBA" id="ARBA00022527"/>
    </source>
</evidence>
<dbReference type="GO" id="GO:0030247">
    <property type="term" value="F:polysaccharide binding"/>
    <property type="evidence" value="ECO:0007669"/>
    <property type="project" value="InterPro"/>
</dbReference>
<evidence type="ECO:0000313" key="16">
    <source>
        <dbReference type="Proteomes" id="UP000734854"/>
    </source>
</evidence>
<dbReference type="Gene3D" id="3.30.200.20">
    <property type="entry name" value="Phosphorylase Kinase, domain 1"/>
    <property type="match status" value="1"/>
</dbReference>
<keyword evidence="6" id="KW-0547">Nucleotide-binding</keyword>
<dbReference type="InterPro" id="IPR000719">
    <property type="entry name" value="Prot_kinase_dom"/>
</dbReference>
<reference evidence="15 16" key="1">
    <citation type="submission" date="2020-08" db="EMBL/GenBank/DDBJ databases">
        <title>Plant Genome Project.</title>
        <authorList>
            <person name="Zhang R.-G."/>
        </authorList>
    </citation>
    <scope>NUCLEOTIDE SEQUENCE [LARGE SCALE GENOMIC DNA]</scope>
    <source>
        <tissue evidence="15">Rhizome</tissue>
    </source>
</reference>
<evidence type="ECO:0000256" key="13">
    <source>
        <dbReference type="SAM" id="SignalP"/>
    </source>
</evidence>
<evidence type="ECO:0000256" key="9">
    <source>
        <dbReference type="ARBA" id="ARBA00022989"/>
    </source>
</evidence>